<evidence type="ECO:0000256" key="12">
    <source>
        <dbReference type="PIRSR" id="PIRSR605856-51"/>
    </source>
</evidence>
<gene>
    <name evidence="15" type="primary">cysK</name>
    <name evidence="15" type="ORF">KME32_20400</name>
</gene>
<dbReference type="NCBIfam" id="TIGR01136">
    <property type="entry name" value="cysKM"/>
    <property type="match status" value="1"/>
</dbReference>
<dbReference type="EC" id="2.5.1.47" evidence="4 13"/>
<dbReference type="InterPro" id="IPR001926">
    <property type="entry name" value="TrpB-like_PALP"/>
</dbReference>
<evidence type="ECO:0000259" key="14">
    <source>
        <dbReference type="Pfam" id="PF00291"/>
    </source>
</evidence>
<protein>
    <recommendedName>
        <fullName evidence="5 13">Cysteine synthase</fullName>
        <ecNumber evidence="4 13">2.5.1.47</ecNumber>
    </recommendedName>
</protein>
<reference evidence="15" key="1">
    <citation type="submission" date="2021-05" db="EMBL/GenBank/DDBJ databases">
        <authorList>
            <person name="Pietrasiak N."/>
            <person name="Ward R."/>
            <person name="Stajich J.E."/>
            <person name="Kurbessoian T."/>
        </authorList>
    </citation>
    <scope>NUCLEOTIDE SEQUENCE</scope>
    <source>
        <strain evidence="15">JT2-VF2</strain>
    </source>
</reference>
<dbReference type="Proteomes" id="UP000715781">
    <property type="component" value="Unassembled WGS sequence"/>
</dbReference>
<evidence type="ECO:0000256" key="13">
    <source>
        <dbReference type="RuleBase" id="RU003985"/>
    </source>
</evidence>
<evidence type="ECO:0000256" key="9">
    <source>
        <dbReference type="ARBA" id="ARBA00023192"/>
    </source>
</evidence>
<dbReference type="PANTHER" id="PTHR10314">
    <property type="entry name" value="CYSTATHIONINE BETA-SYNTHASE"/>
    <property type="match status" value="1"/>
</dbReference>
<evidence type="ECO:0000256" key="10">
    <source>
        <dbReference type="ARBA" id="ARBA00047931"/>
    </source>
</evidence>
<dbReference type="FunFam" id="3.40.50.1100:FF:000067">
    <property type="entry name" value="Cysteine synthase"/>
    <property type="match status" value="1"/>
</dbReference>
<dbReference type="InterPro" id="IPR005856">
    <property type="entry name" value="Cys_synth"/>
</dbReference>
<feature type="binding site" evidence="11">
    <location>
        <position position="77"/>
    </location>
    <ligand>
        <name>pyridoxal 5'-phosphate</name>
        <dbReference type="ChEBI" id="CHEBI:597326"/>
    </ligand>
</feature>
<dbReference type="InterPro" id="IPR050214">
    <property type="entry name" value="Cys_Synth/Cystath_Beta-Synth"/>
</dbReference>
<keyword evidence="7 13" id="KW-0808">Transferase</keyword>
<dbReference type="GO" id="GO:0005737">
    <property type="term" value="C:cytoplasm"/>
    <property type="evidence" value="ECO:0007669"/>
    <property type="project" value="UniProtKB-ARBA"/>
</dbReference>
<dbReference type="CDD" id="cd01561">
    <property type="entry name" value="CBS_like"/>
    <property type="match status" value="1"/>
</dbReference>
<evidence type="ECO:0000313" key="15">
    <source>
        <dbReference type="EMBL" id="MBW4563458.1"/>
    </source>
</evidence>
<dbReference type="GO" id="GO:0006535">
    <property type="term" value="P:cysteine biosynthetic process from serine"/>
    <property type="evidence" value="ECO:0007669"/>
    <property type="project" value="UniProtKB-UniRule"/>
</dbReference>
<dbReference type="Gene3D" id="3.40.50.1100">
    <property type="match status" value="2"/>
</dbReference>
<organism evidence="15 16">
    <name type="scientific">Mojavia pulchra JT2-VF2</name>
    <dbReference type="NCBI Taxonomy" id="287848"/>
    <lineage>
        <taxon>Bacteria</taxon>
        <taxon>Bacillati</taxon>
        <taxon>Cyanobacteriota</taxon>
        <taxon>Cyanophyceae</taxon>
        <taxon>Nostocales</taxon>
        <taxon>Nostocaceae</taxon>
    </lineage>
</organism>
<evidence type="ECO:0000256" key="11">
    <source>
        <dbReference type="PIRSR" id="PIRSR605856-50"/>
    </source>
</evidence>
<evidence type="ECO:0000256" key="3">
    <source>
        <dbReference type="ARBA" id="ARBA00007103"/>
    </source>
</evidence>
<comment type="catalytic activity">
    <reaction evidence="10 13">
        <text>O-acetyl-L-serine + hydrogen sulfide = L-cysteine + acetate</text>
        <dbReference type="Rhea" id="RHEA:14829"/>
        <dbReference type="ChEBI" id="CHEBI:29919"/>
        <dbReference type="ChEBI" id="CHEBI:30089"/>
        <dbReference type="ChEBI" id="CHEBI:35235"/>
        <dbReference type="ChEBI" id="CHEBI:58340"/>
        <dbReference type="EC" id="2.5.1.47"/>
    </reaction>
</comment>
<dbReference type="GO" id="GO:0004124">
    <property type="term" value="F:cysteine synthase activity"/>
    <property type="evidence" value="ECO:0007669"/>
    <property type="project" value="UniProtKB-UniRule"/>
</dbReference>
<evidence type="ECO:0000256" key="5">
    <source>
        <dbReference type="ARBA" id="ARBA00019371"/>
    </source>
</evidence>
<comment type="cofactor">
    <cofactor evidence="1 11 13">
        <name>pyridoxal 5'-phosphate</name>
        <dbReference type="ChEBI" id="CHEBI:597326"/>
    </cofactor>
</comment>
<accession>A0A951Q212</accession>
<keyword evidence="8 11" id="KW-0663">Pyridoxal phosphate</keyword>
<evidence type="ECO:0000256" key="7">
    <source>
        <dbReference type="ARBA" id="ARBA00022679"/>
    </source>
</evidence>
<evidence type="ECO:0000256" key="8">
    <source>
        <dbReference type="ARBA" id="ARBA00022898"/>
    </source>
</evidence>
<feature type="binding site" evidence="11">
    <location>
        <begin position="181"/>
        <end position="185"/>
    </location>
    <ligand>
        <name>pyridoxal 5'-phosphate</name>
        <dbReference type="ChEBI" id="CHEBI:597326"/>
    </ligand>
</feature>
<evidence type="ECO:0000256" key="4">
    <source>
        <dbReference type="ARBA" id="ARBA00012681"/>
    </source>
</evidence>
<keyword evidence="9 13" id="KW-0198">Cysteine biosynthesis</keyword>
<dbReference type="SUPFAM" id="SSF53686">
    <property type="entry name" value="Tryptophan synthase beta subunit-like PLP-dependent enzymes"/>
    <property type="match status" value="1"/>
</dbReference>
<dbReference type="Pfam" id="PF00291">
    <property type="entry name" value="PALP"/>
    <property type="match status" value="1"/>
</dbReference>
<comment type="caution">
    <text evidence="15">The sequence shown here is derived from an EMBL/GenBank/DDBJ whole genome shotgun (WGS) entry which is preliminary data.</text>
</comment>
<evidence type="ECO:0000256" key="2">
    <source>
        <dbReference type="ARBA" id="ARBA00004962"/>
    </source>
</evidence>
<name>A0A951Q212_9NOST</name>
<dbReference type="EMBL" id="JAHHHN010000013">
    <property type="protein sequence ID" value="MBW4563458.1"/>
    <property type="molecule type" value="Genomic_DNA"/>
</dbReference>
<comment type="similarity">
    <text evidence="3 13">Belongs to the cysteine synthase/cystathionine beta-synthase family.</text>
</comment>
<dbReference type="InterPro" id="IPR005859">
    <property type="entry name" value="CysK"/>
</dbReference>
<dbReference type="AlphaFoldDB" id="A0A951Q212"/>
<sequence>MRIAKDITELVGRTPLVQLNKIPQALGAVAQIVVKLESMNPASSVKDRIGVSMVSAAEEAGWIQPGKTILVEPTSGNTGIALAMVAAAKGYHLILAMPDTMSQERRAMLKAYGAQLELTPGVEGMRGAITRAEQIVAKTPNAYMLQQFRNPANPKVHAQTTAEEIWDDTDGQVDILVAGVGTGGTITGVSEVIKQRKPTFQAIAVEPRNSPVLVGGQPGPHKIQGIGPGFVPAIYRSELVDEVIEVTDEQAMVYSRRLAKEEGLLSGISTGAALYAAIQVAKRPENAGRLIVMVQPSFGERYLSTSLFRDPQESEWLSKV</sequence>
<dbReference type="InterPro" id="IPR001216">
    <property type="entry name" value="P-phosphate_BS"/>
</dbReference>
<proteinExistence type="inferred from homology"/>
<feature type="binding site" evidence="11">
    <location>
        <position position="269"/>
    </location>
    <ligand>
        <name>pyridoxal 5'-phosphate</name>
        <dbReference type="ChEBI" id="CHEBI:597326"/>
    </ligand>
</feature>
<feature type="domain" description="Tryptophan synthase beta chain-like PALP" evidence="14">
    <location>
        <begin position="7"/>
        <end position="293"/>
    </location>
</feature>
<evidence type="ECO:0000256" key="1">
    <source>
        <dbReference type="ARBA" id="ARBA00001933"/>
    </source>
</evidence>
<dbReference type="NCBIfam" id="TIGR01139">
    <property type="entry name" value="cysK"/>
    <property type="match status" value="1"/>
</dbReference>
<keyword evidence="6 13" id="KW-0028">Amino-acid biosynthesis</keyword>
<evidence type="ECO:0000313" key="16">
    <source>
        <dbReference type="Proteomes" id="UP000715781"/>
    </source>
</evidence>
<dbReference type="PROSITE" id="PS00901">
    <property type="entry name" value="CYS_SYNTHASE"/>
    <property type="match status" value="1"/>
</dbReference>
<feature type="modified residue" description="N6-(pyridoxal phosphate)lysine" evidence="12">
    <location>
        <position position="46"/>
    </location>
</feature>
<comment type="pathway">
    <text evidence="2">Amino-acid biosynthesis; L-cysteine biosynthesis; L-cysteine from L-serine: step 2/2.</text>
</comment>
<evidence type="ECO:0000256" key="6">
    <source>
        <dbReference type="ARBA" id="ARBA00022605"/>
    </source>
</evidence>
<reference evidence="15" key="2">
    <citation type="journal article" date="2022" name="Microbiol. Resour. Announc.">
        <title>Metagenome Sequencing to Explore Phylogenomics of Terrestrial Cyanobacteria.</title>
        <authorList>
            <person name="Ward R.D."/>
            <person name="Stajich J.E."/>
            <person name="Johansen J.R."/>
            <person name="Huntemann M."/>
            <person name="Clum A."/>
            <person name="Foster B."/>
            <person name="Foster B."/>
            <person name="Roux S."/>
            <person name="Palaniappan K."/>
            <person name="Varghese N."/>
            <person name="Mukherjee S."/>
            <person name="Reddy T.B.K."/>
            <person name="Daum C."/>
            <person name="Copeland A."/>
            <person name="Chen I.A."/>
            <person name="Ivanova N.N."/>
            <person name="Kyrpides N.C."/>
            <person name="Shapiro N."/>
            <person name="Eloe-Fadrosh E.A."/>
            <person name="Pietrasiak N."/>
        </authorList>
    </citation>
    <scope>NUCLEOTIDE SEQUENCE</scope>
    <source>
        <strain evidence="15">JT2-VF2</strain>
    </source>
</reference>
<dbReference type="InterPro" id="IPR036052">
    <property type="entry name" value="TrpB-like_PALP_sf"/>
</dbReference>